<keyword evidence="3" id="KW-1185">Reference proteome</keyword>
<protein>
    <submittedName>
        <fullName evidence="2">Uncharacterized protein</fullName>
    </submittedName>
</protein>
<evidence type="ECO:0000313" key="3">
    <source>
        <dbReference type="Proteomes" id="UP000054107"/>
    </source>
</evidence>
<feature type="compositionally biased region" description="Low complexity" evidence="1">
    <location>
        <begin position="204"/>
        <end position="218"/>
    </location>
</feature>
<name>A0A0B7MWT2_9FUNG</name>
<evidence type="ECO:0000313" key="2">
    <source>
        <dbReference type="EMBL" id="CEP07745.1"/>
    </source>
</evidence>
<sequence>MTATAGPNATTSTRWWWKKSSGRGGSKKTAPSIKSSVPSSINGADENASMFSLYSYGESLLATSSVHNIPSSIYAQHTKSEYSGISDVDSTASILSKPWISRNVINSENDQPLKQDITKNVFDEEDIDSLKSESFSKENNTSSSQIIDFSKISMQEENDHPTSSSPIRRGSLVDYIVKKPLHGKIRAGFGRLVGNKNHNHSDGSQQQELSSSAPSSAAIRRRSYG</sequence>
<accession>A0A0B7MWT2</accession>
<dbReference type="AlphaFoldDB" id="A0A0B7MWT2"/>
<reference evidence="2 3" key="1">
    <citation type="submission" date="2014-09" db="EMBL/GenBank/DDBJ databases">
        <authorList>
            <person name="Ellenberger Sabrina"/>
        </authorList>
    </citation>
    <scope>NUCLEOTIDE SEQUENCE [LARGE SCALE GENOMIC DNA]</scope>
    <source>
        <strain evidence="2 3">CBS 412.66</strain>
    </source>
</reference>
<dbReference type="OrthoDB" id="2285768at2759"/>
<feature type="region of interest" description="Disordered" evidence="1">
    <location>
        <begin position="1"/>
        <end position="41"/>
    </location>
</feature>
<dbReference type="Proteomes" id="UP000054107">
    <property type="component" value="Unassembled WGS sequence"/>
</dbReference>
<feature type="compositionally biased region" description="Polar residues" evidence="1">
    <location>
        <begin position="1"/>
        <end position="13"/>
    </location>
</feature>
<feature type="compositionally biased region" description="Polar residues" evidence="1">
    <location>
        <begin position="32"/>
        <end position="41"/>
    </location>
</feature>
<organism evidence="2 3">
    <name type="scientific">Parasitella parasitica</name>
    <dbReference type="NCBI Taxonomy" id="35722"/>
    <lineage>
        <taxon>Eukaryota</taxon>
        <taxon>Fungi</taxon>
        <taxon>Fungi incertae sedis</taxon>
        <taxon>Mucoromycota</taxon>
        <taxon>Mucoromycotina</taxon>
        <taxon>Mucoromycetes</taxon>
        <taxon>Mucorales</taxon>
        <taxon>Mucorineae</taxon>
        <taxon>Mucoraceae</taxon>
        <taxon>Parasitella</taxon>
    </lineage>
</organism>
<feature type="region of interest" description="Disordered" evidence="1">
    <location>
        <begin position="188"/>
        <end position="225"/>
    </location>
</feature>
<evidence type="ECO:0000256" key="1">
    <source>
        <dbReference type="SAM" id="MobiDB-lite"/>
    </source>
</evidence>
<dbReference type="EMBL" id="LN719426">
    <property type="protein sequence ID" value="CEP07745.1"/>
    <property type="molecule type" value="Genomic_DNA"/>
</dbReference>
<proteinExistence type="predicted"/>
<gene>
    <name evidence="2" type="primary">PARPA_01053.1 scaffold 1359</name>
</gene>